<sequence>MEAKAKEQKINFKKIALYILIAIIIIITVAVFSLKIYFNSQRLQKLVLPRLEKTIGRDISIENINLKFWPQLGVSIAEMKVANPDGFSEEHLAQLDSFILSVELLPLLQKEVQIKEVTINNLELDLIKKKDGSTNYQLQSTKEQSNTDKEKDKPDTSNQPSNFILDLDDLTLKNGRVSYNDLSKKGNIKMNGINSNNKLNIVGKNKKITTEGKLEIEAIELPDKELLDLKQENLSLTVDHQLSFNGQENILTADKFDVVINEFDLDNKFKVKFSEKGFQFEELITKSGDSSLDIKVLTKSGSKLYFALHSTMNLTELWEEKPIESDYSVQGKLNSDLTGQFDIKQVPKNLSSLELLGKIKCADFSFAGESLSDKITDTRTEISVDSKKIKVNSLQTKFLDSNFSGSADIEAWRDFVEAIINEEQKIPGAINFALESDRINLNQWQKNFAAQSTSEEENEQKNLAETTPDWPVRGKLKVGELKYQNIAVTDFETEIKSANDLIELLNLKFNLAGGEINGAGNLNLREDTPSYNGNLNISKMEVNQLLSTLTKFQDKLYGGINLDLDFSGTGLGVEDILNSLTMQGDVLLDNTKLSARKMIEQLNSYFQIIDKSELKLGKLKGRVKLDDGKLKVNKVKTVTNGDQITLDGYSTIDGKLNFKVDYLLSVERSKKMDLKHKELLYAPDTKRVQVALDLTGTTTKPKIKWDKSKLEQRIKEEAKEKVKEEAKEEKKKAEDKAKQKIEEKKEELKDKFKSLF</sequence>
<comment type="caution">
    <text evidence="4">The sequence shown here is derived from an EMBL/GenBank/DDBJ whole genome shotgun (WGS) entry which is preliminary data.</text>
</comment>
<gene>
    <name evidence="4" type="ORF">JOC47_001283</name>
</gene>
<dbReference type="AlphaFoldDB" id="A0A938XWA1"/>
<keyword evidence="2" id="KW-0472">Membrane</keyword>
<name>A0A938XWA1_9FIRM</name>
<dbReference type="EMBL" id="JAFBDQ010000005">
    <property type="protein sequence ID" value="MBM7556440.1"/>
    <property type="molecule type" value="Genomic_DNA"/>
</dbReference>
<dbReference type="InterPro" id="IPR052894">
    <property type="entry name" value="AsmA-related"/>
</dbReference>
<protein>
    <submittedName>
        <fullName evidence="4">Uncharacterized protein involved in outer membrane biogenesis</fullName>
    </submittedName>
</protein>
<feature type="transmembrane region" description="Helical" evidence="2">
    <location>
        <begin position="15"/>
        <end position="38"/>
    </location>
</feature>
<evidence type="ECO:0000313" key="5">
    <source>
        <dbReference type="Proteomes" id="UP000774000"/>
    </source>
</evidence>
<evidence type="ECO:0000259" key="3">
    <source>
        <dbReference type="Pfam" id="PF05170"/>
    </source>
</evidence>
<feature type="compositionally biased region" description="Basic and acidic residues" evidence="1">
    <location>
        <begin position="145"/>
        <end position="155"/>
    </location>
</feature>
<proteinExistence type="predicted"/>
<feature type="region of interest" description="Disordered" evidence="1">
    <location>
        <begin position="135"/>
        <end position="163"/>
    </location>
</feature>
<evidence type="ECO:0000256" key="2">
    <source>
        <dbReference type="SAM" id="Phobius"/>
    </source>
</evidence>
<dbReference type="GO" id="GO:0090313">
    <property type="term" value="P:regulation of protein targeting to membrane"/>
    <property type="evidence" value="ECO:0007669"/>
    <property type="project" value="TreeGrafter"/>
</dbReference>
<feature type="domain" description="AsmA" evidence="3">
    <location>
        <begin position="12"/>
        <end position="633"/>
    </location>
</feature>
<organism evidence="4 5">
    <name type="scientific">Halanaerobacter jeridensis</name>
    <dbReference type="NCBI Taxonomy" id="706427"/>
    <lineage>
        <taxon>Bacteria</taxon>
        <taxon>Bacillati</taxon>
        <taxon>Bacillota</taxon>
        <taxon>Clostridia</taxon>
        <taxon>Halanaerobiales</taxon>
        <taxon>Halobacteroidaceae</taxon>
        <taxon>Halanaerobacter</taxon>
    </lineage>
</organism>
<keyword evidence="5" id="KW-1185">Reference proteome</keyword>
<dbReference type="PANTHER" id="PTHR30441">
    <property type="entry name" value="DUF748 DOMAIN-CONTAINING PROTEIN"/>
    <property type="match status" value="1"/>
</dbReference>
<dbReference type="RefSeq" id="WP_204701216.1">
    <property type="nucleotide sequence ID" value="NZ_JAFBDQ010000005.1"/>
</dbReference>
<dbReference type="Proteomes" id="UP000774000">
    <property type="component" value="Unassembled WGS sequence"/>
</dbReference>
<dbReference type="Pfam" id="PF05170">
    <property type="entry name" value="AsmA"/>
    <property type="match status" value="1"/>
</dbReference>
<dbReference type="GO" id="GO:0005886">
    <property type="term" value="C:plasma membrane"/>
    <property type="evidence" value="ECO:0007669"/>
    <property type="project" value="TreeGrafter"/>
</dbReference>
<keyword evidence="2" id="KW-0812">Transmembrane</keyword>
<dbReference type="PANTHER" id="PTHR30441:SF4">
    <property type="entry name" value="PROTEIN ASMA"/>
    <property type="match status" value="1"/>
</dbReference>
<accession>A0A938XWA1</accession>
<reference evidence="4" key="1">
    <citation type="submission" date="2021-01" db="EMBL/GenBank/DDBJ databases">
        <title>Genomic Encyclopedia of Type Strains, Phase IV (KMG-IV): sequencing the most valuable type-strain genomes for metagenomic binning, comparative biology and taxonomic classification.</title>
        <authorList>
            <person name="Goeker M."/>
        </authorList>
    </citation>
    <scope>NUCLEOTIDE SEQUENCE</scope>
    <source>
        <strain evidence="4">DSM 23230</strain>
    </source>
</reference>
<feature type="region of interest" description="Disordered" evidence="1">
    <location>
        <begin position="719"/>
        <end position="740"/>
    </location>
</feature>
<feature type="compositionally biased region" description="Polar residues" evidence="1">
    <location>
        <begin position="135"/>
        <end position="144"/>
    </location>
</feature>
<dbReference type="InterPro" id="IPR007844">
    <property type="entry name" value="AsmA"/>
</dbReference>
<keyword evidence="2" id="KW-1133">Transmembrane helix</keyword>
<evidence type="ECO:0000256" key="1">
    <source>
        <dbReference type="SAM" id="MobiDB-lite"/>
    </source>
</evidence>
<evidence type="ECO:0000313" key="4">
    <source>
        <dbReference type="EMBL" id="MBM7556440.1"/>
    </source>
</evidence>